<name>A0A7S7NVV0_PALFE</name>
<evidence type="ECO:0000313" key="3">
    <source>
        <dbReference type="Proteomes" id="UP000593892"/>
    </source>
</evidence>
<proteinExistence type="predicted"/>
<accession>A0A7S7NVV0</accession>
<dbReference type="Proteomes" id="UP000593892">
    <property type="component" value="Chromosome"/>
</dbReference>
<gene>
    <name evidence="2" type="ORF">IRI77_12645</name>
</gene>
<dbReference type="RefSeq" id="WP_194452410.1">
    <property type="nucleotide sequence ID" value="NZ_CP063849.1"/>
</dbReference>
<keyword evidence="3" id="KW-1185">Reference proteome</keyword>
<organism evidence="2 3">
    <name type="scientific">Paludibaculum fermentans</name>
    <dbReference type="NCBI Taxonomy" id="1473598"/>
    <lineage>
        <taxon>Bacteria</taxon>
        <taxon>Pseudomonadati</taxon>
        <taxon>Acidobacteriota</taxon>
        <taxon>Terriglobia</taxon>
        <taxon>Bryobacterales</taxon>
        <taxon>Bryobacteraceae</taxon>
        <taxon>Paludibaculum</taxon>
    </lineage>
</organism>
<evidence type="ECO:0000313" key="2">
    <source>
        <dbReference type="EMBL" id="QOY90753.1"/>
    </source>
</evidence>
<protein>
    <submittedName>
        <fullName evidence="2">Uncharacterized protein</fullName>
    </submittedName>
</protein>
<dbReference type="KEGG" id="pfer:IRI77_12645"/>
<evidence type="ECO:0000256" key="1">
    <source>
        <dbReference type="SAM" id="MobiDB-lite"/>
    </source>
</evidence>
<sequence>MNPEDGNQAGGTPIDQETGEPIQALRDQEMETSPAFTAKVRRSIHRRTTAAQVAGYSWHLPKVTLLEMARLLGYVVKTAGKDKE</sequence>
<feature type="region of interest" description="Disordered" evidence="1">
    <location>
        <begin position="1"/>
        <end position="35"/>
    </location>
</feature>
<dbReference type="AlphaFoldDB" id="A0A7S7NVV0"/>
<reference evidence="2 3" key="1">
    <citation type="submission" date="2020-10" db="EMBL/GenBank/DDBJ databases">
        <title>Complete genome sequence of Paludibaculum fermentans P105T, a facultatively anaerobic acidobacterium capable of dissimilatory Fe(III) reduction.</title>
        <authorList>
            <person name="Dedysh S.N."/>
            <person name="Beletsky A.V."/>
            <person name="Kulichevskaya I.S."/>
            <person name="Mardanov A.V."/>
            <person name="Ravin N.V."/>
        </authorList>
    </citation>
    <scope>NUCLEOTIDE SEQUENCE [LARGE SCALE GENOMIC DNA]</scope>
    <source>
        <strain evidence="2 3">P105</strain>
    </source>
</reference>
<dbReference type="EMBL" id="CP063849">
    <property type="protein sequence ID" value="QOY90753.1"/>
    <property type="molecule type" value="Genomic_DNA"/>
</dbReference>